<organism evidence="1 2">
    <name type="scientific">Melastoma candidum</name>
    <dbReference type="NCBI Taxonomy" id="119954"/>
    <lineage>
        <taxon>Eukaryota</taxon>
        <taxon>Viridiplantae</taxon>
        <taxon>Streptophyta</taxon>
        <taxon>Embryophyta</taxon>
        <taxon>Tracheophyta</taxon>
        <taxon>Spermatophyta</taxon>
        <taxon>Magnoliopsida</taxon>
        <taxon>eudicotyledons</taxon>
        <taxon>Gunneridae</taxon>
        <taxon>Pentapetalae</taxon>
        <taxon>rosids</taxon>
        <taxon>malvids</taxon>
        <taxon>Myrtales</taxon>
        <taxon>Melastomataceae</taxon>
        <taxon>Melastomatoideae</taxon>
        <taxon>Melastomateae</taxon>
        <taxon>Melastoma</taxon>
    </lineage>
</organism>
<evidence type="ECO:0000313" key="1">
    <source>
        <dbReference type="EMBL" id="KAI4384309.1"/>
    </source>
</evidence>
<protein>
    <submittedName>
        <fullName evidence="1">Uncharacterized protein</fullName>
    </submittedName>
</protein>
<reference evidence="2" key="1">
    <citation type="journal article" date="2023" name="Front. Plant Sci.">
        <title>Chromosomal-level genome assembly of Melastoma candidum provides insights into trichome evolution.</title>
        <authorList>
            <person name="Zhong Y."/>
            <person name="Wu W."/>
            <person name="Sun C."/>
            <person name="Zou P."/>
            <person name="Liu Y."/>
            <person name="Dai S."/>
            <person name="Zhou R."/>
        </authorList>
    </citation>
    <scope>NUCLEOTIDE SEQUENCE [LARGE SCALE GENOMIC DNA]</scope>
</reference>
<dbReference type="Proteomes" id="UP001057402">
    <property type="component" value="Chromosome 2"/>
</dbReference>
<gene>
    <name evidence="1" type="ORF">MLD38_002482</name>
</gene>
<comment type="caution">
    <text evidence="1">The sequence shown here is derived from an EMBL/GenBank/DDBJ whole genome shotgun (WGS) entry which is preliminary data.</text>
</comment>
<dbReference type="EMBL" id="CM042881">
    <property type="protein sequence ID" value="KAI4384309.1"/>
    <property type="molecule type" value="Genomic_DNA"/>
</dbReference>
<name>A0ACB9RZP7_9MYRT</name>
<keyword evidence="2" id="KW-1185">Reference proteome</keyword>
<proteinExistence type="predicted"/>
<sequence length="90" mass="10413">MMAPSLVERRGVILGTLAANRIMWVKFRDRIRTVAKELLGLKMNTDYSYMTWRSMGKGDWRSISRNFVVTRTPTQVASHAQNILLLELDE</sequence>
<accession>A0ACB9RZP7</accession>
<evidence type="ECO:0000313" key="2">
    <source>
        <dbReference type="Proteomes" id="UP001057402"/>
    </source>
</evidence>